<dbReference type="NCBIfam" id="TIGR03786">
    <property type="entry name" value="strep_pil_rpt"/>
    <property type="match status" value="2"/>
</dbReference>
<dbReference type="KEGG" id="mprt:ET475_02240"/>
<organism evidence="4 5">
    <name type="scientific">Microbacterium protaetiae</name>
    <dbReference type="NCBI Taxonomy" id="2509458"/>
    <lineage>
        <taxon>Bacteria</taxon>
        <taxon>Bacillati</taxon>
        <taxon>Actinomycetota</taxon>
        <taxon>Actinomycetes</taxon>
        <taxon>Micrococcales</taxon>
        <taxon>Microbacteriaceae</taxon>
        <taxon>Microbacterium</taxon>
    </lineage>
</organism>
<dbReference type="InterPro" id="IPR057687">
    <property type="entry name" value="DUF7927"/>
</dbReference>
<feature type="compositionally biased region" description="Low complexity" evidence="1">
    <location>
        <begin position="1663"/>
        <end position="1675"/>
    </location>
</feature>
<dbReference type="PANTHER" id="PTHR34819:SF3">
    <property type="entry name" value="CELL SURFACE PROTEIN"/>
    <property type="match status" value="1"/>
</dbReference>
<gene>
    <name evidence="4" type="ORF">ET475_02240</name>
</gene>
<keyword evidence="2" id="KW-0472">Membrane</keyword>
<dbReference type="SMART" id="SM00327">
    <property type="entry name" value="VWA"/>
    <property type="match status" value="1"/>
</dbReference>
<dbReference type="InterPro" id="IPR036465">
    <property type="entry name" value="vWFA_dom_sf"/>
</dbReference>
<sequence length="2834" mass="297690">MFHSVLTGSCGRGQRTEYSGTAQGAFSRSLRGAASQMFGRHALGRRRTESPLASPWRRFTRRIRPAVAMLASAVVLSSGLVWVGASAAQAADPVPPTPGGVTPDAQTTDYASWHRYPGALADENDYTHLSQNPGRIWTDKSVFEDDAEATTDGVDHDLNIASDEMAVTLSALGTTRQVTSTRKPVIDLVLVLDNSYSMTYCVGTNTTCVTNANYTNSRASAMVDGVNAAIKHIVAADPDAKVSMVAFGTGARELTPLAKPVQYQSTGNYLALTHSGSTMTLRFAGGTLQVGTSPTQSTNIQRGIDQARSVLADQNTKDVAGDVQHIPSVIVFSDGEPTFSANETNWWNLTGTANLGTGSPGATQFFGNGFLAALSAAYLKNQVDDIYNNEAYNTAHGFAPVETNIYTVGLGMGALSTQGQQLAYATLNPLGTLPDEGTTGANPMANSFATAMSAYRKSGTATLLVSDTDHPPVEFTITRPGGNTIWNGQTNVNALNYDPTYTELKYNTTFDAPNTASELITVFERIASQVLEDEPTLPIETTSPDPNTDGYVTFTDPLGDYMHVTKMDSIVFCSLLADTGPGEECTPESFTTQKKGETVNNVTTYTASGSYKANDIFPATDLSNIIITVETNTSLAVGDIVTVKIPVALLPMVNTKIVEDADGNPLSMNWFNSHPVHVYYKVAPKEGVAAAVTDPTSLSTADQQALATYIATNTTPDGAVRFYANAFTQSGATRTSQAYATFRPSTRNDFYRFAQDSYLYSAENTGSRITQEDWDGLDDDAIVYRTITAYSTKGAEGSKPDKTTIFAATTKGDLLAGQTGTITIRALDDGYMIAPAGLYNLSDRTTNLDMPKCADDDVVWENDVLSCSVVPTQANRTGTDDYARQTRLAPTAAQQVQVRLGNNGWLEYNVPGAFEIAKTVTKTNASLSPDVDQKFTFEVTMTSDGTAALPGEFPYHVFTTAGESVESGTVASGGTVAITANQFVRVMGLPDGARFSVDEQGPPTGYTSQPPTPTGGTIAAPLPENETIPRIPWGNTYSASSVTTATVTAAKNMDPNWVDGTYTMQLCRIDNAPLPGGVEGSCVNANAPGQDQAFGFGNVTFEVPGTFTYSLAELKANVAGVQDSLAEYRWTVTVKDNGHGALVVDSTSLRQVADDAGHAVDVAVAAPATFTNTFTPGDRTGALEIVKRVRDSSLTSPDEPRPPRIPYRFTFSAVQQAGGSAPDLLFEDGTDEAQVAATADSVTVPSPLLTYTHEHVGNAYYYKAQEDDFDSPISGLQLSDAVWFFRINVVLQNNAILPAITVCHTTVSEVTTTNPWGECDPSAGAAYTSIDTTEPLFTNVYTPAPAQAVLTATKTIDGRDWSGDSFTFALSAADDDTGTAITEGDVVMPTTLTTTATAGDTDNVKFDAISFSKQGTYSFAVKETTPSTAHLTTDPNPVVYTVVVTSDVDENGLLTGSLTATVSITDEGSASFVNTYRNSVSYANVVINKTLTGRDLDYREFSFVVQANDNARDILGWTDARQVYTNPTAASDGVTALVAQLPEINFDQDDIGKTYTFEIQEQQGDLGGITYDDTTYTVTIQPRYDAENDEMWVHTSVSDGAGTAQTYDSRTDGAAVIDFANTYEAGPGTAHISFDKRIVGRDWRAGDTFSFQLSPVDGAPMPATDTVDATTSSTTASPGIRVGEFGPITYTEAGDYEYEIRETTPGDDSMITDDSVLTVTVHVTDDGSGTLQTEVSQPNTIFENTYLATYHYDILKRLVGRDMTDGEFQVRVVPEDAASGAITGGQVPYPDGAVFSMPGAADGVFAQVQREAALVLTSEALGNTYCYIYSEVVPGTPEPGIIYDTTRFEICTTPSMNEDGTYRATSVIKNADTDDTLSTVVTNEDDAPMQFPQIAFENTFNSWTLTKSSDPVTGSTVKPGQTVTYTLTATNTATSMLSGAQAVDDLSDVLSHASLGDLPDGLVLDGTNLTWTIPDLAQGDSATVSYTVTVDADAVGVTLRNSVTGAGDVPDPEACPTDDPDCRTSELFTPRWTLTKSSDPDSGSTVVPGDTITYTLTAGNASDDADLTGAVAEDDLSDVLPYATLGDLPDGVTRDGTTLRWAIPDLSPGENVTVSYTVTVTAAAAGQTLRNVVTGAGDVPDPDSCPTADPQCRETEHLVPSWTLAKTADPASGSAVRPGDDITYTLTATNTGPAPLSGATATDDLSGVLNAATLGDLPDGLALAADGTSLVWTIPDLAVGEDASVSYTATVNDGATGTTLRNAVSGTGPIDPTECTTDDPCTTEHPVPAWTLTKSSDPVSGSTVQPGDEVTYTLTATNTASTTLSGAQAVDDLSDVLSHASLGDLPDGLVLDGTNLTWTIPDLAQGDSATVSYTVTVDADAVGVTLRNSVTGAGDVPDPEVCPTDDPDCRTSELFTPRWTLTKSSDPDSGSTVVPGDTITYTLTAGNASDDADLTGAVAEDDLSDVLPYATLGDLPDGVTRDGTTLRWAIPDLSPGEDVTVSYTVTVTAAAAGQTLRNVVTGAGDVPDPDSCPTADPQCRETEHLVPSWTLAKTADPASGSAVRPGDDITYTLTATNTGPAPLSGATATDDLSGVLNAATLGDLPAGLTRDGTTLTWDIPTIAVGEAASVSYTVTVNEGVWGTTLRNAVAGTGPVDPSTCADDCTTEHPVPLWTLRKTSDPASGSQVDPGSTIAYTLTVLNDGPAPVAEATVTDDLSQVLNNADLVEPLPAGLTLSGTTLTWHVPALAVGEQVSVTYRVTVHSGAYDVTLRNTATAGPGGGCDGTCTTDHSTPPQGELPITGGTIAWSLGALGATLVIAGGVLLYIRRRRDELV</sequence>
<protein>
    <submittedName>
        <fullName evidence="4">DUF11 domain-containing protein</fullName>
    </submittedName>
</protein>
<dbReference type="Pfam" id="PF25549">
    <property type="entry name" value="DUF7927"/>
    <property type="match status" value="7"/>
</dbReference>
<dbReference type="SUPFAM" id="SSF53300">
    <property type="entry name" value="vWA-like"/>
    <property type="match status" value="1"/>
</dbReference>
<dbReference type="InterPro" id="IPR002035">
    <property type="entry name" value="VWF_A"/>
</dbReference>
<keyword evidence="2" id="KW-1133">Transmembrane helix</keyword>
<accession>A0A4V0YCZ5</accession>
<dbReference type="InterPro" id="IPR051172">
    <property type="entry name" value="Chlamydia_OmcB"/>
</dbReference>
<evidence type="ECO:0000313" key="4">
    <source>
        <dbReference type="EMBL" id="QAY58931.1"/>
    </source>
</evidence>
<keyword evidence="5" id="KW-1185">Reference proteome</keyword>
<dbReference type="InterPro" id="IPR038174">
    <property type="entry name" value="Strep_pil_link_sf"/>
</dbReference>
<dbReference type="Pfam" id="PF12892">
    <property type="entry name" value="FctA"/>
    <property type="match status" value="4"/>
</dbReference>
<dbReference type="PANTHER" id="PTHR34819">
    <property type="entry name" value="LARGE CYSTEINE-RICH PERIPLASMIC PROTEIN OMCB"/>
    <property type="match status" value="1"/>
</dbReference>
<dbReference type="NCBIfam" id="TIGR01167">
    <property type="entry name" value="LPXTG_anchor"/>
    <property type="match status" value="1"/>
</dbReference>
<dbReference type="Pfam" id="PF13519">
    <property type="entry name" value="VWA_2"/>
    <property type="match status" value="1"/>
</dbReference>
<dbReference type="PROSITE" id="PS50234">
    <property type="entry name" value="VWFA"/>
    <property type="match status" value="1"/>
</dbReference>
<proteinExistence type="predicted"/>
<reference evidence="4 5" key="1">
    <citation type="submission" date="2019-01" db="EMBL/GenBank/DDBJ databases">
        <title>Genome sequencing of strain DFW100M-13.</title>
        <authorList>
            <person name="Heo J."/>
            <person name="Kim S.-J."/>
            <person name="Kim J.-S."/>
            <person name="Hong S.-B."/>
            <person name="Kwon S.-W."/>
        </authorList>
    </citation>
    <scope>NUCLEOTIDE SEQUENCE [LARGE SCALE GENOMIC DNA]</scope>
    <source>
        <strain evidence="4 5">DFW100M-13</strain>
    </source>
</reference>
<name>A0A4V0YCZ5_9MICO</name>
<dbReference type="NCBIfam" id="TIGR01451">
    <property type="entry name" value="B_ant_repeat"/>
    <property type="match status" value="5"/>
</dbReference>
<dbReference type="InterPro" id="IPR047589">
    <property type="entry name" value="DUF11_rpt"/>
</dbReference>
<dbReference type="Gene3D" id="2.60.40.10">
    <property type="entry name" value="Immunoglobulins"/>
    <property type="match status" value="1"/>
</dbReference>
<feature type="domain" description="VWFA" evidence="3">
    <location>
        <begin position="187"/>
        <end position="338"/>
    </location>
</feature>
<feature type="transmembrane region" description="Helical" evidence="2">
    <location>
        <begin position="2805"/>
        <end position="2826"/>
    </location>
</feature>
<dbReference type="Gene3D" id="2.60.40.3050">
    <property type="match status" value="5"/>
</dbReference>
<dbReference type="Pfam" id="PF24547">
    <property type="entry name" value="DUF7601"/>
    <property type="match status" value="1"/>
</dbReference>
<evidence type="ECO:0000313" key="5">
    <source>
        <dbReference type="Proteomes" id="UP000293995"/>
    </source>
</evidence>
<evidence type="ECO:0000259" key="3">
    <source>
        <dbReference type="PROSITE" id="PS50234"/>
    </source>
</evidence>
<dbReference type="Gene3D" id="3.40.50.410">
    <property type="entry name" value="von Willebrand factor, type A domain"/>
    <property type="match status" value="1"/>
</dbReference>
<keyword evidence="2" id="KW-0812">Transmembrane</keyword>
<dbReference type="InterPro" id="IPR055382">
    <property type="entry name" value="DUF7601"/>
</dbReference>
<feature type="region of interest" description="Disordered" evidence="1">
    <location>
        <begin position="998"/>
        <end position="1018"/>
    </location>
</feature>
<dbReference type="Proteomes" id="UP000293995">
    <property type="component" value="Chromosome"/>
</dbReference>
<evidence type="ECO:0000256" key="1">
    <source>
        <dbReference type="SAM" id="MobiDB-lite"/>
    </source>
</evidence>
<dbReference type="CDD" id="cd00198">
    <property type="entry name" value="vWFA"/>
    <property type="match status" value="1"/>
</dbReference>
<feature type="region of interest" description="Disordered" evidence="1">
    <location>
        <begin position="1656"/>
        <end position="1675"/>
    </location>
</feature>
<dbReference type="OrthoDB" id="134475at2"/>
<dbReference type="EMBL" id="CP035494">
    <property type="protein sequence ID" value="QAY58931.1"/>
    <property type="molecule type" value="Genomic_DNA"/>
</dbReference>
<dbReference type="GO" id="GO:0005975">
    <property type="term" value="P:carbohydrate metabolic process"/>
    <property type="evidence" value="ECO:0007669"/>
    <property type="project" value="UniProtKB-ARBA"/>
</dbReference>
<dbReference type="InterPro" id="IPR022464">
    <property type="entry name" value="Strep_pil_isopept_link"/>
</dbReference>
<evidence type="ECO:0000256" key="2">
    <source>
        <dbReference type="SAM" id="Phobius"/>
    </source>
</evidence>
<dbReference type="InterPro" id="IPR013783">
    <property type="entry name" value="Ig-like_fold"/>
</dbReference>
<dbReference type="Gene3D" id="2.60.40.1140">
    <property type="entry name" value="Collagen-binding surface protein Cna, B-type domain"/>
    <property type="match status" value="1"/>
</dbReference>
<feature type="transmembrane region" description="Helical" evidence="2">
    <location>
        <begin position="66"/>
        <end position="85"/>
    </location>
</feature>